<feature type="compositionally biased region" description="Basic and acidic residues" evidence="1">
    <location>
        <begin position="36"/>
        <end position="48"/>
    </location>
</feature>
<dbReference type="RefSeq" id="WP_311434944.1">
    <property type="nucleotide sequence ID" value="NZ_JBCGUI010000015.1"/>
</dbReference>
<evidence type="ECO:0000313" key="2">
    <source>
        <dbReference type="EMBL" id="MDT0339712.1"/>
    </source>
</evidence>
<feature type="non-terminal residue" evidence="2">
    <location>
        <position position="1"/>
    </location>
</feature>
<feature type="region of interest" description="Disordered" evidence="1">
    <location>
        <begin position="1"/>
        <end position="125"/>
    </location>
</feature>
<organism evidence="2">
    <name type="scientific">Herbaspirillum huttiense subsp. nephrolepidis</name>
    <dbReference type="NCBI Taxonomy" id="3075126"/>
    <lineage>
        <taxon>Bacteria</taxon>
        <taxon>Pseudomonadati</taxon>
        <taxon>Pseudomonadota</taxon>
        <taxon>Betaproteobacteria</taxon>
        <taxon>Burkholderiales</taxon>
        <taxon>Oxalobacteraceae</taxon>
        <taxon>Herbaspirillum</taxon>
    </lineage>
</organism>
<protein>
    <submittedName>
        <fullName evidence="2">Uncharacterized protein</fullName>
    </submittedName>
</protein>
<name>A0AAE4GCZ7_9BURK</name>
<accession>A0AAE4GCZ7</accession>
<reference evidence="2" key="1">
    <citation type="submission" date="2023-02" db="EMBL/GenBank/DDBJ databases">
        <title>Description of Herbaspirillum huttiense subsp. nephrolepsisexaltata and Herbaspirillum huttiense subsp. lycopersicon.</title>
        <authorList>
            <person name="Poudel M."/>
            <person name="Sharma A."/>
            <person name="Goss E."/>
            <person name="Tapia J.H."/>
            <person name="Harmon C.M."/>
            <person name="Jones J.B."/>
        </authorList>
    </citation>
    <scope>NUCLEOTIDE SEQUENCE</scope>
    <source>
        <strain evidence="2">NC40101</strain>
    </source>
</reference>
<comment type="caution">
    <text evidence="2">The sequence shown here is derived from an EMBL/GenBank/DDBJ whole genome shotgun (WGS) entry which is preliminary data.</text>
</comment>
<dbReference type="EMBL" id="JAVRAA010000015">
    <property type="protein sequence ID" value="MDT0339712.1"/>
    <property type="molecule type" value="Genomic_DNA"/>
</dbReference>
<proteinExistence type="predicted"/>
<gene>
    <name evidence="2" type="ORF">RJN63_22975</name>
</gene>
<dbReference type="AlphaFoldDB" id="A0AAE4GCZ7"/>
<feature type="compositionally biased region" description="Basic residues" evidence="1">
    <location>
        <begin position="52"/>
        <end position="70"/>
    </location>
</feature>
<evidence type="ECO:0000256" key="1">
    <source>
        <dbReference type="SAM" id="MobiDB-lite"/>
    </source>
</evidence>
<feature type="compositionally biased region" description="Basic and acidic residues" evidence="1">
    <location>
        <begin position="89"/>
        <end position="99"/>
    </location>
</feature>
<sequence>EAAAQMRTAETARLRHRTPSDSPSALSWRSLAFDTSLRDYSGRTDENYLNKNKNKNQKQKPKTKTKKEKTKTKTEVGTIKRSMPQASPRKAEGESEMWRGRRRARGGCCPHRASRRSGAKSGSEG</sequence>